<dbReference type="RefSeq" id="WP_245190638.1">
    <property type="nucleotide sequence ID" value="NZ_CCNJ01000041.1"/>
</dbReference>
<evidence type="ECO:0000256" key="1">
    <source>
        <dbReference type="ARBA" id="ARBA00006717"/>
    </source>
</evidence>
<evidence type="ECO:0000256" key="2">
    <source>
        <dbReference type="ARBA" id="ARBA00012028"/>
    </source>
</evidence>
<dbReference type="Pfam" id="PF00300">
    <property type="entry name" value="His_Phos_1"/>
    <property type="match status" value="1"/>
</dbReference>
<proteinExistence type="inferred from homology"/>
<protein>
    <recommendedName>
        <fullName evidence="2">phosphoglycerate mutase (2,3-diphosphoglycerate-dependent)</fullName>
        <ecNumber evidence="2">5.4.2.11</ecNumber>
    </recommendedName>
</protein>
<dbReference type="Proteomes" id="UP000215450">
    <property type="component" value="Unassembled WGS sequence"/>
</dbReference>
<accession>A0A238TB26</accession>
<dbReference type="GO" id="GO:0006096">
    <property type="term" value="P:glycolytic process"/>
    <property type="evidence" value="ECO:0007669"/>
    <property type="project" value="UniProtKB-KW"/>
</dbReference>
<evidence type="ECO:0000256" key="3">
    <source>
        <dbReference type="ARBA" id="ARBA00022432"/>
    </source>
</evidence>
<feature type="active site" description="Proton donor/acceptor" evidence="6">
    <location>
        <position position="100"/>
    </location>
</feature>
<evidence type="ECO:0000256" key="5">
    <source>
        <dbReference type="ARBA" id="ARBA00023235"/>
    </source>
</evidence>
<gene>
    <name evidence="10" type="primary">gpmA_2</name>
    <name evidence="10" type="ORF">KEBURONENSIS_01423</name>
    <name evidence="9" type="ORF">KEBURONENSIS_01442</name>
</gene>
<dbReference type="InterPro" id="IPR029033">
    <property type="entry name" value="His_PPase_superfam"/>
</dbReference>
<dbReference type="InterPro" id="IPR013078">
    <property type="entry name" value="His_Pase_superF_clade-1"/>
</dbReference>
<feature type="site" description="Transition state stabilizer" evidence="8">
    <location>
        <position position="189"/>
    </location>
</feature>
<keyword evidence="3" id="KW-0312">Gluconeogenesis</keyword>
<evidence type="ECO:0000256" key="7">
    <source>
        <dbReference type="PIRSR" id="PIRSR613078-2"/>
    </source>
</evidence>
<evidence type="ECO:0000256" key="4">
    <source>
        <dbReference type="ARBA" id="ARBA00023152"/>
    </source>
</evidence>
<dbReference type="SUPFAM" id="SSF53254">
    <property type="entry name" value="Phosphoglycerate mutase-like"/>
    <property type="match status" value="1"/>
</dbReference>
<organism evidence="10 11">
    <name type="scientific">Kingella negevensis</name>
    <dbReference type="NCBI Taxonomy" id="1522312"/>
    <lineage>
        <taxon>Bacteria</taxon>
        <taxon>Pseudomonadati</taxon>
        <taxon>Pseudomonadota</taxon>
        <taxon>Betaproteobacteria</taxon>
        <taxon>Neisseriales</taxon>
        <taxon>Neisseriaceae</taxon>
        <taxon>Kingella</taxon>
    </lineage>
</organism>
<dbReference type="PANTHER" id="PTHR11931">
    <property type="entry name" value="PHOSPHOGLYCERATE MUTASE"/>
    <property type="match status" value="1"/>
</dbReference>
<reference evidence="11" key="2">
    <citation type="submission" date="2017-06" db="EMBL/GenBank/DDBJ databases">
        <authorList>
            <person name="Laurent S."/>
        </authorList>
    </citation>
    <scope>NUCLEOTIDE SEQUENCE [LARGE SCALE GENOMIC DNA]</scope>
</reference>
<name>A0A238TB26_9NEIS</name>
<dbReference type="CDD" id="cd07067">
    <property type="entry name" value="HP_PGM_like"/>
    <property type="match status" value="1"/>
</dbReference>
<comment type="similarity">
    <text evidence="1">Belongs to the phosphoglycerate mutase family. BPG-dependent PGAM subfamily.</text>
</comment>
<dbReference type="SMART" id="SM00855">
    <property type="entry name" value="PGAM"/>
    <property type="match status" value="1"/>
</dbReference>
<dbReference type="Gene3D" id="3.40.50.1240">
    <property type="entry name" value="Phosphoglycerate mutase-like"/>
    <property type="match status" value="1"/>
</dbReference>
<reference evidence="9" key="1">
    <citation type="submission" date="2017-05" db="EMBL/GenBank/DDBJ databases">
        <authorList>
            <person name="Song R."/>
            <person name="Chenine A.L."/>
            <person name="Ruprecht R.M."/>
        </authorList>
    </citation>
    <scope>NUCLEOTIDE SEQUENCE</scope>
    <source>
        <strain evidence="9">Kingella_eburonensis</strain>
    </source>
</reference>
<dbReference type="EC" id="5.4.2.11" evidence="2"/>
<dbReference type="GO" id="GO:0006094">
    <property type="term" value="P:gluconeogenesis"/>
    <property type="evidence" value="ECO:0007669"/>
    <property type="project" value="UniProtKB-KW"/>
</dbReference>
<dbReference type="GO" id="GO:0004619">
    <property type="term" value="F:phosphoglycerate mutase activity"/>
    <property type="evidence" value="ECO:0007669"/>
    <property type="project" value="UniProtKB-EC"/>
</dbReference>
<dbReference type="AlphaFoldDB" id="A0A238TB26"/>
<feature type="active site" description="Tele-phosphohistidine intermediate" evidence="6">
    <location>
        <position position="22"/>
    </location>
</feature>
<sequence>MLNIRRMNDHEDYELEIYLMRHGQTQFNVEGRIQGWCDSPLTDAGRLEVAKAGKRVADLKIKFDAAFSSTLHRTVETAHLMLYCAGQSDLPVTQLEDLREYHFGGFEGELSDELHQVVAETRGFASKEEWLEAYRHASYNIFVETVARLDPNETAENEADFLARLRCGLFQAIAESPQDRNARVLIVSHGMSITALLKSIDPTCTLYKSVPNACIVRLRYTMSKGLELISIGDQGLLTSKDRPKKQPITNVAKGLGYRR</sequence>
<evidence type="ECO:0000256" key="6">
    <source>
        <dbReference type="PIRSR" id="PIRSR613078-1"/>
    </source>
</evidence>
<feature type="binding site" evidence="7">
    <location>
        <position position="73"/>
    </location>
    <ligand>
        <name>substrate</name>
    </ligand>
</feature>
<dbReference type="PROSITE" id="PS00175">
    <property type="entry name" value="PG_MUTASE"/>
    <property type="match status" value="1"/>
</dbReference>
<evidence type="ECO:0000313" key="11">
    <source>
        <dbReference type="Proteomes" id="UP000215450"/>
    </source>
</evidence>
<dbReference type="EMBL" id="FXUV01000024">
    <property type="protein sequence ID" value="SMQ12541.1"/>
    <property type="molecule type" value="Genomic_DNA"/>
</dbReference>
<reference evidence="10" key="3">
    <citation type="submission" date="2017-06" db="EMBL/GenBank/DDBJ databases">
        <authorList>
            <person name="Kim H.J."/>
            <person name="Triplett B.A."/>
        </authorList>
    </citation>
    <scope>NUCLEOTIDE SEQUENCE [LARGE SCALE GENOMIC DNA]</scope>
    <source>
        <strain evidence="10">Kingella_eburonensis</strain>
    </source>
</reference>
<keyword evidence="11" id="KW-1185">Reference proteome</keyword>
<dbReference type="InterPro" id="IPR001345">
    <property type="entry name" value="PG/BPGM_mutase_AS"/>
</dbReference>
<evidence type="ECO:0000313" key="9">
    <source>
        <dbReference type="EMBL" id="SMQ12541.1"/>
    </source>
</evidence>
<evidence type="ECO:0000313" key="10">
    <source>
        <dbReference type="EMBL" id="SNB71599.1"/>
    </source>
</evidence>
<dbReference type="STRING" id="1522312.GCA_900177895_00138"/>
<keyword evidence="4" id="KW-0324">Glycolysis</keyword>
<dbReference type="InterPro" id="IPR005952">
    <property type="entry name" value="Phosphogly_mut1"/>
</dbReference>
<dbReference type="EMBL" id="FXUV02000028">
    <property type="protein sequence ID" value="SNB71599.1"/>
    <property type="molecule type" value="Genomic_DNA"/>
</dbReference>
<feature type="binding site" evidence="7">
    <location>
        <begin position="21"/>
        <end position="28"/>
    </location>
    <ligand>
        <name>substrate</name>
    </ligand>
</feature>
<evidence type="ECO:0000256" key="8">
    <source>
        <dbReference type="PIRSR" id="PIRSR613078-3"/>
    </source>
</evidence>
<dbReference type="GeneID" id="83626501"/>
<keyword evidence="5 10" id="KW-0413">Isomerase</keyword>